<feature type="region of interest" description="Disordered" evidence="6">
    <location>
        <begin position="330"/>
        <end position="369"/>
    </location>
</feature>
<evidence type="ECO:0000259" key="7">
    <source>
        <dbReference type="PROSITE" id="PS50102"/>
    </source>
</evidence>
<comment type="subcellular location">
    <subcellularLocation>
        <location evidence="1">Nucleus</location>
    </subcellularLocation>
</comment>
<dbReference type="CDD" id="cd00590">
    <property type="entry name" value="RRM_SF"/>
    <property type="match status" value="1"/>
</dbReference>
<feature type="compositionally biased region" description="Acidic residues" evidence="6">
    <location>
        <begin position="399"/>
        <end position="431"/>
    </location>
</feature>
<feature type="compositionally biased region" description="Acidic residues" evidence="6">
    <location>
        <begin position="344"/>
        <end position="365"/>
    </location>
</feature>
<feature type="region of interest" description="Disordered" evidence="6">
    <location>
        <begin position="395"/>
        <end position="464"/>
    </location>
</feature>
<dbReference type="PANTHER" id="PTHR48039">
    <property type="entry name" value="RNA-BINDING MOTIF PROTEIN 14B"/>
    <property type="match status" value="1"/>
</dbReference>
<keyword evidence="9" id="KW-1185">Reference proteome</keyword>
<evidence type="ECO:0000256" key="6">
    <source>
        <dbReference type="SAM" id="MobiDB-lite"/>
    </source>
</evidence>
<dbReference type="InterPro" id="IPR012677">
    <property type="entry name" value="Nucleotide-bd_a/b_plait_sf"/>
</dbReference>
<keyword evidence="3 5" id="KW-0694">RNA-binding</keyword>
<name>A0A5C3QSE1_9AGAR</name>
<evidence type="ECO:0000256" key="2">
    <source>
        <dbReference type="ARBA" id="ARBA00022737"/>
    </source>
</evidence>
<dbReference type="SMART" id="SM00360">
    <property type="entry name" value="RRM"/>
    <property type="match status" value="5"/>
</dbReference>
<evidence type="ECO:0000256" key="1">
    <source>
        <dbReference type="ARBA" id="ARBA00004123"/>
    </source>
</evidence>
<dbReference type="FunFam" id="3.30.70.330:FF:000406">
    <property type="entry name" value="Related to Nucleolar protein NOP4"/>
    <property type="match status" value="1"/>
</dbReference>
<dbReference type="Gene3D" id="3.30.70.330">
    <property type="match status" value="4"/>
</dbReference>
<dbReference type="GO" id="GO:0003729">
    <property type="term" value="F:mRNA binding"/>
    <property type="evidence" value="ECO:0007669"/>
    <property type="project" value="TreeGrafter"/>
</dbReference>
<feature type="compositionally biased region" description="Low complexity" evidence="6">
    <location>
        <begin position="902"/>
        <end position="911"/>
    </location>
</feature>
<feature type="domain" description="RRM" evidence="7">
    <location>
        <begin position="461"/>
        <end position="578"/>
    </location>
</feature>
<dbReference type="EMBL" id="ML178820">
    <property type="protein sequence ID" value="TFL03451.1"/>
    <property type="molecule type" value="Genomic_DNA"/>
</dbReference>
<feature type="compositionally biased region" description="Basic and acidic residues" evidence="6">
    <location>
        <begin position="102"/>
        <end position="113"/>
    </location>
</feature>
<accession>A0A5C3QSE1</accession>
<sequence>MDTTTALGKRKERDPADVHQHGITLFVSNLPYSATSTDLQTLFSDIAPVRSAFVVLDQESKVSKGVGYVAFSVKEDAQMAYDQIQKEGLKLVNRALRVQWADNKKKDGEEPKKPSKAPPMPSHPKGPHDPDAVRTLVVSGLPSGIDQKVLWKKFRKSEGATDVKWPVTLDGGKEDNTVAYVLFATPNHALNAMPRLHAHVYKGSILSVVLKKRIEVLSRHNTSKKASAPTHNSRLIIRNLPFDITEQDLRAVFLPFGPVHSIHIPTSSEVEEDDEGNTKTKTKTKGFAFVWMLSRKDAEKALDGCNGKPIKAGSAQQMVLDKQKKKKAIRLQKKIDGGDVKKEEEEDVEMPPAPEEGEGEEDDVEEVPKAAAAKERVMAVDWALSKDKYIEEKAKMEIDGEEEDEDEDSDDISDDSSDSDSDSGSDPDTSDSEALGVHERDTDDEDEEPVKPELPPPATGTTLFIRNVPYEATEDELRTLLRPFGPLRYARITMDYDTGRTRGTGFACFWNIEDADKVVEQSDLLRTLTSAPSDLQGKKVAALNPFKLPSILTPDPSSSLAQSLVLHGRTLDVVRAVTRDEAGKLKEEGERRREKADKRNMYLLREGVILPNSPAAHSITPTDLEKRTNSFNARRQLLKTNPALYVSKTRLSIRQVPTFVTERMLRKLANHSLKTFRDEVKAGKRRELSKDELHEDPVDTQEPEAKPPLSKKPAEDDGSASDGDDDGESKGKKSKRDKSWKKHSGVKQAKLVRMQERIDPVTLKGKSKGYGFLEMYKHADSLRVLRWANNNVDVGPLFEKWWKDDLEMMVKSETDKVKTMKKGGKGDEEVEQAESRLSKMKAELEAGAVRKAGKGSLIVEFSIENVQVVQRRTTRDENSRKRQPKDGQEEERPSKKTKLSKTKPAPATTKAPVKKQESVQPANPLGSMIGRKRKQRQAKRG</sequence>
<dbReference type="STRING" id="1884261.A0A5C3QSE1"/>
<protein>
    <recommendedName>
        <fullName evidence="7">RRM domain-containing protein</fullName>
    </recommendedName>
</protein>
<dbReference type="OrthoDB" id="267048at2759"/>
<dbReference type="SUPFAM" id="SSF54928">
    <property type="entry name" value="RNA-binding domain, RBD"/>
    <property type="match status" value="2"/>
</dbReference>
<dbReference type="AlphaFoldDB" id="A0A5C3QSE1"/>
<keyword evidence="2" id="KW-0677">Repeat</keyword>
<organism evidence="8 9">
    <name type="scientific">Pterulicium gracile</name>
    <dbReference type="NCBI Taxonomy" id="1884261"/>
    <lineage>
        <taxon>Eukaryota</taxon>
        <taxon>Fungi</taxon>
        <taxon>Dikarya</taxon>
        <taxon>Basidiomycota</taxon>
        <taxon>Agaricomycotina</taxon>
        <taxon>Agaricomycetes</taxon>
        <taxon>Agaricomycetidae</taxon>
        <taxon>Agaricales</taxon>
        <taxon>Pleurotineae</taxon>
        <taxon>Pterulaceae</taxon>
        <taxon>Pterulicium</taxon>
    </lineage>
</organism>
<feature type="domain" description="RRM" evidence="7">
    <location>
        <begin position="23"/>
        <end position="103"/>
    </location>
</feature>
<dbReference type="InterPro" id="IPR034808">
    <property type="entry name" value="Nop4p_RRM3"/>
</dbReference>
<feature type="region of interest" description="Disordered" evidence="6">
    <location>
        <begin position="102"/>
        <end position="132"/>
    </location>
</feature>
<feature type="domain" description="RRM" evidence="7">
    <location>
        <begin position="233"/>
        <end position="325"/>
    </location>
</feature>
<feature type="compositionally biased region" description="Basic and acidic residues" evidence="6">
    <location>
        <begin position="684"/>
        <end position="697"/>
    </location>
</feature>
<feature type="compositionally biased region" description="Basic residues" evidence="6">
    <location>
        <begin position="732"/>
        <end position="745"/>
    </location>
</feature>
<evidence type="ECO:0000256" key="5">
    <source>
        <dbReference type="PROSITE-ProRule" id="PRU00176"/>
    </source>
</evidence>
<dbReference type="PROSITE" id="PS50102">
    <property type="entry name" value="RRM"/>
    <property type="match status" value="3"/>
</dbReference>
<dbReference type="InterPro" id="IPR051945">
    <property type="entry name" value="RRM_MRD1_RNA_proc_ribogen"/>
</dbReference>
<feature type="region of interest" description="Disordered" evidence="6">
    <location>
        <begin position="870"/>
        <end position="941"/>
    </location>
</feature>
<dbReference type="GO" id="GO:0005730">
    <property type="term" value="C:nucleolus"/>
    <property type="evidence" value="ECO:0007669"/>
    <property type="project" value="TreeGrafter"/>
</dbReference>
<dbReference type="Pfam" id="PF00076">
    <property type="entry name" value="RRM_1"/>
    <property type="match status" value="3"/>
</dbReference>
<evidence type="ECO:0000313" key="8">
    <source>
        <dbReference type="EMBL" id="TFL03451.1"/>
    </source>
</evidence>
<evidence type="ECO:0000256" key="3">
    <source>
        <dbReference type="ARBA" id="ARBA00022884"/>
    </source>
</evidence>
<proteinExistence type="predicted"/>
<evidence type="ECO:0000313" key="9">
    <source>
        <dbReference type="Proteomes" id="UP000305067"/>
    </source>
</evidence>
<gene>
    <name evidence="8" type="ORF">BDV98DRAFT_564233</name>
</gene>
<dbReference type="PANTHER" id="PTHR48039:SF5">
    <property type="entry name" value="RNA-BINDING PROTEIN 28"/>
    <property type="match status" value="1"/>
</dbReference>
<feature type="compositionally biased region" description="Acidic residues" evidence="6">
    <location>
        <begin position="716"/>
        <end position="727"/>
    </location>
</feature>
<dbReference type="InterPro" id="IPR035979">
    <property type="entry name" value="RBD_domain_sf"/>
</dbReference>
<reference evidence="8 9" key="1">
    <citation type="journal article" date="2019" name="Nat. Ecol. Evol.">
        <title>Megaphylogeny resolves global patterns of mushroom evolution.</title>
        <authorList>
            <person name="Varga T."/>
            <person name="Krizsan K."/>
            <person name="Foldi C."/>
            <person name="Dima B."/>
            <person name="Sanchez-Garcia M."/>
            <person name="Sanchez-Ramirez S."/>
            <person name="Szollosi G.J."/>
            <person name="Szarkandi J.G."/>
            <person name="Papp V."/>
            <person name="Albert L."/>
            <person name="Andreopoulos W."/>
            <person name="Angelini C."/>
            <person name="Antonin V."/>
            <person name="Barry K.W."/>
            <person name="Bougher N.L."/>
            <person name="Buchanan P."/>
            <person name="Buyck B."/>
            <person name="Bense V."/>
            <person name="Catcheside P."/>
            <person name="Chovatia M."/>
            <person name="Cooper J."/>
            <person name="Damon W."/>
            <person name="Desjardin D."/>
            <person name="Finy P."/>
            <person name="Geml J."/>
            <person name="Haridas S."/>
            <person name="Hughes K."/>
            <person name="Justo A."/>
            <person name="Karasinski D."/>
            <person name="Kautmanova I."/>
            <person name="Kiss B."/>
            <person name="Kocsube S."/>
            <person name="Kotiranta H."/>
            <person name="LaButti K.M."/>
            <person name="Lechner B.E."/>
            <person name="Liimatainen K."/>
            <person name="Lipzen A."/>
            <person name="Lukacs Z."/>
            <person name="Mihaltcheva S."/>
            <person name="Morgado L.N."/>
            <person name="Niskanen T."/>
            <person name="Noordeloos M.E."/>
            <person name="Ohm R.A."/>
            <person name="Ortiz-Santana B."/>
            <person name="Ovrebo C."/>
            <person name="Racz N."/>
            <person name="Riley R."/>
            <person name="Savchenko A."/>
            <person name="Shiryaev A."/>
            <person name="Soop K."/>
            <person name="Spirin V."/>
            <person name="Szebenyi C."/>
            <person name="Tomsovsky M."/>
            <person name="Tulloss R.E."/>
            <person name="Uehling J."/>
            <person name="Grigoriev I.V."/>
            <person name="Vagvolgyi C."/>
            <person name="Papp T."/>
            <person name="Martin F.M."/>
            <person name="Miettinen O."/>
            <person name="Hibbett D.S."/>
            <person name="Nagy L.G."/>
        </authorList>
    </citation>
    <scope>NUCLEOTIDE SEQUENCE [LARGE SCALE GENOMIC DNA]</scope>
    <source>
        <strain evidence="8 9">CBS 309.79</strain>
    </source>
</reference>
<feature type="compositionally biased region" description="Basic and acidic residues" evidence="6">
    <location>
        <begin position="873"/>
        <end position="894"/>
    </location>
</feature>
<dbReference type="Proteomes" id="UP000305067">
    <property type="component" value="Unassembled WGS sequence"/>
</dbReference>
<evidence type="ECO:0000256" key="4">
    <source>
        <dbReference type="ARBA" id="ARBA00023242"/>
    </source>
</evidence>
<dbReference type="CDD" id="cd12676">
    <property type="entry name" value="RRM3_Nop4p"/>
    <property type="match status" value="1"/>
</dbReference>
<dbReference type="InterPro" id="IPR000504">
    <property type="entry name" value="RRM_dom"/>
</dbReference>
<feature type="region of interest" description="Disordered" evidence="6">
    <location>
        <begin position="684"/>
        <end position="749"/>
    </location>
</feature>
<keyword evidence="4" id="KW-0539">Nucleus</keyword>
<feature type="compositionally biased region" description="Basic and acidic residues" evidence="6">
    <location>
        <begin position="333"/>
        <end position="343"/>
    </location>
</feature>
<feature type="compositionally biased region" description="Basic residues" evidence="6">
    <location>
        <begin position="930"/>
        <end position="941"/>
    </location>
</feature>